<reference evidence="3" key="1">
    <citation type="journal article" date="2019" name="Int. J. Syst. Evol. Microbiol.">
        <title>The Global Catalogue of Microorganisms (GCM) 10K type strain sequencing project: providing services to taxonomists for standard genome sequencing and annotation.</title>
        <authorList>
            <consortium name="The Broad Institute Genomics Platform"/>
            <consortium name="The Broad Institute Genome Sequencing Center for Infectious Disease"/>
            <person name="Wu L."/>
            <person name="Ma J."/>
        </authorList>
    </citation>
    <scope>NUCLEOTIDE SEQUENCE [LARGE SCALE GENOMIC DNA]</scope>
    <source>
        <strain evidence="3">KLKA75</strain>
    </source>
</reference>
<dbReference type="Proteomes" id="UP001595872">
    <property type="component" value="Unassembled WGS sequence"/>
</dbReference>
<evidence type="ECO:0000259" key="1">
    <source>
        <dbReference type="Pfam" id="PF15644"/>
    </source>
</evidence>
<proteinExistence type="predicted"/>
<keyword evidence="3" id="KW-1185">Reference proteome</keyword>
<evidence type="ECO:0000313" key="3">
    <source>
        <dbReference type="Proteomes" id="UP001595872"/>
    </source>
</evidence>
<dbReference type="EMBL" id="JBHSIT010000026">
    <property type="protein sequence ID" value="MFC4914108.1"/>
    <property type="molecule type" value="Genomic_DNA"/>
</dbReference>
<organism evidence="2 3">
    <name type="scientific">Actinomadura gamaensis</name>
    <dbReference type="NCBI Taxonomy" id="1763541"/>
    <lineage>
        <taxon>Bacteria</taxon>
        <taxon>Bacillati</taxon>
        <taxon>Actinomycetota</taxon>
        <taxon>Actinomycetes</taxon>
        <taxon>Streptosporangiales</taxon>
        <taxon>Thermomonosporaceae</taxon>
        <taxon>Actinomadura</taxon>
    </lineage>
</organism>
<protein>
    <submittedName>
        <fullName evidence="2">Toxin glutamine deamidase domain-containing protein</fullName>
    </submittedName>
</protein>
<dbReference type="InterPro" id="IPR028908">
    <property type="entry name" value="Tox-PL_dom"/>
</dbReference>
<dbReference type="RefSeq" id="WP_378265693.1">
    <property type="nucleotide sequence ID" value="NZ_JBHSIT010000026.1"/>
</dbReference>
<evidence type="ECO:0000313" key="2">
    <source>
        <dbReference type="EMBL" id="MFC4914108.1"/>
    </source>
</evidence>
<name>A0ABV9UEU2_9ACTN</name>
<gene>
    <name evidence="2" type="ORF">ACFPCY_42975</name>
</gene>
<sequence>MVNPKDGQVNCQTCAVAVDKLPRGEPMSAVPHDRPMDSPIVDAYTGGNWHSGSFSGLVARMKILPEGSHGIVLGFSCIASHAFNARKGNGIIQFLDGRQGIAGPEGYDYYFFARMDNPMISEDDALQIAVDRLRGMEGEMGVALAVMKGGSRRIGEALIVPWNSAEFLERGTVRAMIVPSRPLAVDLVDGTCRELSCEEARELPK</sequence>
<dbReference type="Pfam" id="PF15644">
    <property type="entry name" value="Gln_amidase"/>
    <property type="match status" value="1"/>
</dbReference>
<accession>A0ABV9UEU2</accession>
<comment type="caution">
    <text evidence="2">The sequence shown here is derived from an EMBL/GenBank/DDBJ whole genome shotgun (WGS) entry which is preliminary data.</text>
</comment>
<feature type="domain" description="Tox-PL" evidence="1">
    <location>
        <begin position="10"/>
        <end position="100"/>
    </location>
</feature>